<name>A0A2K9PSF6_9FLAO</name>
<evidence type="ECO:0000313" key="3">
    <source>
        <dbReference type="Proteomes" id="UP000235826"/>
    </source>
</evidence>
<keyword evidence="3" id="KW-1185">Reference proteome</keyword>
<sequence length="259" mass="28224">MIASLIPLNTIEAQEGSTPQSNQLTDEEKARANNPLANTKAFNIQYYYRPGLNEVEGGEAHTTWFRAAVPTGRVLWRLSVPLEVRHVNNATTNYSKSGLGDIDIFAAYLAVLKPKFTFGLGPAAAFNTASDDALGTGRNSLGAAAVAFASPVPEIQIGGLAIWRTDIGGDSSREEVEILALQPFFMWQLGKGLYFRSAPIMPFNLKNGDYHMPLGLGIGKVIKINNSIFNFFIEPQPSILLDGVGQPRFQVYGALNMQF</sequence>
<dbReference type="KEGG" id="fek:C1H87_15290"/>
<evidence type="ECO:0000256" key="1">
    <source>
        <dbReference type="SAM" id="MobiDB-lite"/>
    </source>
</evidence>
<proteinExistence type="predicted"/>
<organism evidence="2 3">
    <name type="scientific">Flavivirga eckloniae</name>
    <dbReference type="NCBI Taxonomy" id="1803846"/>
    <lineage>
        <taxon>Bacteria</taxon>
        <taxon>Pseudomonadati</taxon>
        <taxon>Bacteroidota</taxon>
        <taxon>Flavobacteriia</taxon>
        <taxon>Flavobacteriales</taxon>
        <taxon>Flavobacteriaceae</taxon>
        <taxon>Flavivirga</taxon>
    </lineage>
</organism>
<dbReference type="AlphaFoldDB" id="A0A2K9PSF6"/>
<dbReference type="Proteomes" id="UP000235826">
    <property type="component" value="Chromosome"/>
</dbReference>
<feature type="region of interest" description="Disordered" evidence="1">
    <location>
        <begin position="10"/>
        <end position="29"/>
    </location>
</feature>
<accession>A0A2K9PSF6</accession>
<dbReference type="EMBL" id="CP025791">
    <property type="protein sequence ID" value="AUP79991.1"/>
    <property type="molecule type" value="Genomic_DNA"/>
</dbReference>
<reference evidence="2 3" key="1">
    <citation type="submission" date="2018-01" db="EMBL/GenBank/DDBJ databases">
        <title>Complete genome sequence of Flavivirga eckloniae ECD14 isolated from seaweed Ecklonia cava.</title>
        <authorList>
            <person name="Lee J.H."/>
            <person name="Baik K.S."/>
            <person name="Seong C.N."/>
        </authorList>
    </citation>
    <scope>NUCLEOTIDE SEQUENCE [LARGE SCALE GENOMIC DNA]</scope>
    <source>
        <strain evidence="2 3">ECD14</strain>
    </source>
</reference>
<protein>
    <submittedName>
        <fullName evidence="2">Uncharacterized protein</fullName>
    </submittedName>
</protein>
<feature type="compositionally biased region" description="Polar residues" evidence="1">
    <location>
        <begin position="11"/>
        <end position="24"/>
    </location>
</feature>
<evidence type="ECO:0000313" key="2">
    <source>
        <dbReference type="EMBL" id="AUP79991.1"/>
    </source>
</evidence>
<gene>
    <name evidence="2" type="ORF">C1H87_15290</name>
</gene>